<keyword evidence="2" id="KW-1133">Transmembrane helix</keyword>
<keyword evidence="3" id="KW-0489">Methyltransferase</keyword>
<reference evidence="3" key="1">
    <citation type="submission" date="2016-10" db="EMBL/GenBank/DDBJ databases">
        <title>Sequence of Gallionella enrichment culture.</title>
        <authorList>
            <person name="Poehlein A."/>
            <person name="Muehling M."/>
            <person name="Daniel R."/>
        </authorList>
    </citation>
    <scope>NUCLEOTIDE SEQUENCE</scope>
</reference>
<dbReference type="GO" id="GO:0032259">
    <property type="term" value="P:methylation"/>
    <property type="evidence" value="ECO:0007669"/>
    <property type="project" value="UniProtKB-KW"/>
</dbReference>
<feature type="compositionally biased region" description="Low complexity" evidence="1">
    <location>
        <begin position="19"/>
        <end position="30"/>
    </location>
</feature>
<comment type="caution">
    <text evidence="3">The sequence shown here is derived from an EMBL/GenBank/DDBJ whole genome shotgun (WGS) entry which is preliminary data.</text>
</comment>
<evidence type="ECO:0000256" key="1">
    <source>
        <dbReference type="SAM" id="MobiDB-lite"/>
    </source>
</evidence>
<proteinExistence type="predicted"/>
<evidence type="ECO:0000313" key="3">
    <source>
        <dbReference type="EMBL" id="OIQ99901.1"/>
    </source>
</evidence>
<evidence type="ECO:0000256" key="2">
    <source>
        <dbReference type="SAM" id="Phobius"/>
    </source>
</evidence>
<dbReference type="InterPro" id="IPR007470">
    <property type="entry name" value="HemX"/>
</dbReference>
<sequence>MSEPTPSPAQGPESLPEPAGSSTGSAVSATMRAASSPPYESVGASEIVRPDATGQPRVGLLWLAVAALAVLVLAVAWWLNGRLYATQAEIARRLQGAETSSIEARTIAKQTADVARDLNARVAVLQAHEQDLSAQRQALQQIYQDFAKSRDDAFLSQTAELIALAQQQAQLTGSLAPLVSTLESSATRLKRAKGNPRASMVLRAVQLDLSRLKSSVAPDIPAAAQRLDELASLVDGLQPLSSAAPLEGRHAPAEQPASARESTGPRWAPWLGRWAHAAWLEVRQLVTITKVDHPDMLLMSPQQSDYLRENLKLRVLNARLDLLSRNASAYREDMRGIDTALHTDFNVRQPRTQMALALARQAAQIDLAAQPAANLQSLAVLANLGQGSS</sequence>
<accession>A0A1J5SIE6</accession>
<gene>
    <name evidence="3" type="ORF">GALL_181080</name>
</gene>
<feature type="region of interest" description="Disordered" evidence="1">
    <location>
        <begin position="1"/>
        <end position="34"/>
    </location>
</feature>
<keyword evidence="2" id="KW-0472">Membrane</keyword>
<protein>
    <submittedName>
        <fullName evidence="3">Bifunctional uroporphyrinogen-III synthetase/uroporphyrin-III C-methyltransferase</fullName>
    </submittedName>
</protein>
<feature type="region of interest" description="Disordered" evidence="1">
    <location>
        <begin position="244"/>
        <end position="264"/>
    </location>
</feature>
<dbReference type="Pfam" id="PF04375">
    <property type="entry name" value="HemX"/>
    <property type="match status" value="1"/>
</dbReference>
<keyword evidence="2" id="KW-0812">Transmembrane</keyword>
<dbReference type="EMBL" id="MLJW01000101">
    <property type="protein sequence ID" value="OIQ99901.1"/>
    <property type="molecule type" value="Genomic_DNA"/>
</dbReference>
<name>A0A1J5SIE6_9ZZZZ</name>
<feature type="transmembrane region" description="Helical" evidence="2">
    <location>
        <begin position="59"/>
        <end position="79"/>
    </location>
</feature>
<dbReference type="AlphaFoldDB" id="A0A1J5SIE6"/>
<organism evidence="3">
    <name type="scientific">mine drainage metagenome</name>
    <dbReference type="NCBI Taxonomy" id="410659"/>
    <lineage>
        <taxon>unclassified sequences</taxon>
        <taxon>metagenomes</taxon>
        <taxon>ecological metagenomes</taxon>
    </lineage>
</organism>
<keyword evidence="3" id="KW-0808">Transferase</keyword>
<dbReference type="GO" id="GO:0008168">
    <property type="term" value="F:methyltransferase activity"/>
    <property type="evidence" value="ECO:0007669"/>
    <property type="project" value="UniProtKB-KW"/>
</dbReference>
<dbReference type="PANTHER" id="PTHR38043:SF1">
    <property type="entry name" value="PROTEIN HEMX"/>
    <property type="match status" value="1"/>
</dbReference>
<dbReference type="PANTHER" id="PTHR38043">
    <property type="entry name" value="PROTEIN HEMX"/>
    <property type="match status" value="1"/>
</dbReference>